<dbReference type="PANTHER" id="PTHR11575">
    <property type="entry name" value="5'-NUCLEOTIDASE-RELATED"/>
    <property type="match status" value="1"/>
</dbReference>
<organism evidence="4 5">
    <name type="scientific">Pseudo-nitzschia multistriata</name>
    <dbReference type="NCBI Taxonomy" id="183589"/>
    <lineage>
        <taxon>Eukaryota</taxon>
        <taxon>Sar</taxon>
        <taxon>Stramenopiles</taxon>
        <taxon>Ochrophyta</taxon>
        <taxon>Bacillariophyta</taxon>
        <taxon>Bacillariophyceae</taxon>
        <taxon>Bacillariophycidae</taxon>
        <taxon>Bacillariales</taxon>
        <taxon>Bacillariaceae</taxon>
        <taxon>Pseudo-nitzschia</taxon>
    </lineage>
</organism>
<dbReference type="PANTHER" id="PTHR11575:SF22">
    <property type="entry name" value="ADL392WP"/>
    <property type="match status" value="1"/>
</dbReference>
<name>A0A448Z9A7_9STRA</name>
<feature type="transmembrane region" description="Helical" evidence="2">
    <location>
        <begin position="21"/>
        <end position="39"/>
    </location>
</feature>
<evidence type="ECO:0000259" key="3">
    <source>
        <dbReference type="Pfam" id="PF00149"/>
    </source>
</evidence>
<dbReference type="GO" id="GO:0005829">
    <property type="term" value="C:cytosol"/>
    <property type="evidence" value="ECO:0007669"/>
    <property type="project" value="TreeGrafter"/>
</dbReference>
<dbReference type="Proteomes" id="UP000291116">
    <property type="component" value="Unassembled WGS sequence"/>
</dbReference>
<dbReference type="SUPFAM" id="SSF56300">
    <property type="entry name" value="Metallo-dependent phosphatases"/>
    <property type="match status" value="1"/>
</dbReference>
<dbReference type="Gene3D" id="3.90.780.10">
    <property type="entry name" value="5'-Nucleotidase, C-terminal domain"/>
    <property type="match status" value="1"/>
</dbReference>
<evidence type="ECO:0000313" key="5">
    <source>
        <dbReference type="Proteomes" id="UP000291116"/>
    </source>
</evidence>
<reference evidence="4 5" key="1">
    <citation type="submission" date="2019-01" db="EMBL/GenBank/DDBJ databases">
        <authorList>
            <person name="Ferrante I. M."/>
        </authorList>
    </citation>
    <scope>NUCLEOTIDE SEQUENCE [LARGE SCALE GENOMIC DNA]</scope>
    <source>
        <strain evidence="4 5">B856</strain>
    </source>
</reference>
<proteinExistence type="predicted"/>
<evidence type="ECO:0000313" key="4">
    <source>
        <dbReference type="EMBL" id="VEU38596.1"/>
    </source>
</evidence>
<feature type="compositionally biased region" description="Polar residues" evidence="1">
    <location>
        <begin position="950"/>
        <end position="960"/>
    </location>
</feature>
<dbReference type="SUPFAM" id="SSF55816">
    <property type="entry name" value="5'-nucleotidase (syn. UDP-sugar hydrolase), C-terminal domain"/>
    <property type="match status" value="1"/>
</dbReference>
<sequence length="1008" mass="111198">MSSNYSNNITSSSRNSSVGTTALAILVNIWVIFVLAIAMTSGTTRVSAALLHTTSNLLHQNYGEASQQRDRGGSKVQNANTTSLLSPFFVNTYNPWSSEQKGISDANPPQDANHHHHSIDDDNDLSLSVPWGEINIVVVTDVHSWIAGNHRDDPRNWPLDEHRNRVQDADYGDILSFYQRLGDLVKDHNSNNYGKQRDLFFVMNGDFVDGTGLSENPPRHLMPLLKHMPWDAINVGNHELYSDKTVQFLVQRDGYDSKMGGNRSTIYPVATPPIWNGRYLSSNTLLTETMEPMTGKRYTYLVGPNTNITLLAFGFLYDFHENGPATTTLSVEKVIQQDWFADVLSGGRNSSTGNDYGHEAWKPFDAVLVLAHMDCLDPLVATILEGIRALLPPDKKNIPVQFVTGHTHRRCHARLDDHSESFEAGRFLDTIGFVSFDANTRTTQATNGSNNNRQSDSNFRHRFLDANKQSLLQTLMRSSHLSHGGNQRGLSFSEGFGTPEGRALTRAIRDTQKDLGLDVVLGCSPRTYGIFDYETEPITRAPSSSDANPPRNDWFSESSLWGLYVANVLPRQLLRPMLALSRQARDDSSGEEAAEAHPLFLAGTGSLRYTLFEGPVTVNDVIAISPFNNSIVEIVAKRKGTTDSPGELLPWYGRELSLLLRVTNRLYATSAEYGMPAFVASILPQQDFVRENEGFSLPAASAIDPDRIYRLYTTDYDSWRLISVLAILKFGEGTEDGSVDNNTSFSNDAVDKMLASEPLPPITLGRSYETQKACLALGKNDGENENHHNIDRCYYTAELWKEFVRDAMPCDAVATSSSGHNIRDPPLVSSNGGGSSSSEDGHRIDLLRAQLLQPSFGYSLHAQRPRQEAAPHTGDPPPQEASVVDLAGDEKAAAALVGMASIAAIALLFFFPPRGDNEPPTRGGAPPRARFRQGRCNEGRDHSRRRGNHRTPTAHATTNGNSDSDSDSNRNSVPDEEVQLIPLRRMDTGNLSEHSTQSSNYGSSYGSI</sequence>
<evidence type="ECO:0000256" key="1">
    <source>
        <dbReference type="SAM" id="MobiDB-lite"/>
    </source>
</evidence>
<dbReference type="GO" id="GO:0016787">
    <property type="term" value="F:hydrolase activity"/>
    <property type="evidence" value="ECO:0007669"/>
    <property type="project" value="InterPro"/>
</dbReference>
<feature type="region of interest" description="Disordered" evidence="1">
    <location>
        <begin position="917"/>
        <end position="1008"/>
    </location>
</feature>
<gene>
    <name evidence="4" type="ORF">PSNMU_V1.4_AUG-EV-PASAV3_0054190</name>
</gene>
<feature type="region of interest" description="Disordered" evidence="1">
    <location>
        <begin position="862"/>
        <end position="882"/>
    </location>
</feature>
<dbReference type="GO" id="GO:0009166">
    <property type="term" value="P:nucleotide catabolic process"/>
    <property type="evidence" value="ECO:0007669"/>
    <property type="project" value="InterPro"/>
</dbReference>
<dbReference type="EMBL" id="CAACVS010000176">
    <property type="protein sequence ID" value="VEU38596.1"/>
    <property type="molecule type" value="Genomic_DNA"/>
</dbReference>
<feature type="region of interest" description="Disordered" evidence="1">
    <location>
        <begin position="99"/>
        <end position="121"/>
    </location>
</feature>
<accession>A0A448Z9A7</accession>
<keyword evidence="2" id="KW-0472">Membrane</keyword>
<dbReference type="InterPro" id="IPR036907">
    <property type="entry name" value="5'-Nucleotdase_C_sf"/>
</dbReference>
<keyword evidence="2" id="KW-1133">Transmembrane helix</keyword>
<dbReference type="InterPro" id="IPR004843">
    <property type="entry name" value="Calcineurin-like_PHP"/>
</dbReference>
<keyword evidence="5" id="KW-1185">Reference proteome</keyword>
<evidence type="ECO:0000256" key="2">
    <source>
        <dbReference type="SAM" id="Phobius"/>
    </source>
</evidence>
<dbReference type="AlphaFoldDB" id="A0A448Z9A7"/>
<dbReference type="Pfam" id="PF00149">
    <property type="entry name" value="Metallophos"/>
    <property type="match status" value="1"/>
</dbReference>
<dbReference type="InterPro" id="IPR029052">
    <property type="entry name" value="Metallo-depent_PP-like"/>
</dbReference>
<keyword evidence="2" id="KW-0812">Transmembrane</keyword>
<dbReference type="OrthoDB" id="7722975at2759"/>
<dbReference type="Gene3D" id="3.60.21.10">
    <property type="match status" value="1"/>
</dbReference>
<feature type="compositionally biased region" description="Polar residues" evidence="1">
    <location>
        <begin position="989"/>
        <end position="1008"/>
    </location>
</feature>
<feature type="region of interest" description="Disordered" evidence="1">
    <location>
        <begin position="814"/>
        <end position="841"/>
    </location>
</feature>
<feature type="domain" description="Calcineurin-like phosphoesterase" evidence="3">
    <location>
        <begin position="135"/>
        <end position="372"/>
    </location>
</feature>
<protein>
    <recommendedName>
        <fullName evidence="3">Calcineurin-like phosphoesterase domain-containing protein</fullName>
    </recommendedName>
</protein>
<dbReference type="InterPro" id="IPR006179">
    <property type="entry name" value="5_nucleotidase/apyrase"/>
</dbReference>